<dbReference type="SUPFAM" id="SSF56281">
    <property type="entry name" value="Metallo-hydrolase/oxidoreductase"/>
    <property type="match status" value="1"/>
</dbReference>
<dbReference type="CDD" id="cd07723">
    <property type="entry name" value="hydroxyacylglutathione_hydrolase_MBL-fold"/>
    <property type="match status" value="1"/>
</dbReference>
<dbReference type="SMART" id="SM00364">
    <property type="entry name" value="LRR_BAC"/>
    <property type="match status" value="8"/>
</dbReference>
<evidence type="ECO:0000256" key="17">
    <source>
        <dbReference type="ARBA" id="ARBA00031044"/>
    </source>
</evidence>
<evidence type="ECO:0000256" key="16">
    <source>
        <dbReference type="ARBA" id="ARBA00023180"/>
    </source>
</evidence>
<dbReference type="SMART" id="SM00082">
    <property type="entry name" value="LRRCT"/>
    <property type="match status" value="1"/>
</dbReference>
<dbReference type="InterPro" id="IPR032675">
    <property type="entry name" value="LRR_dom_sf"/>
</dbReference>
<comment type="subcellular location">
    <subcellularLocation>
        <location evidence="3">Secreted</location>
        <location evidence="3">Extracellular space</location>
    </subcellularLocation>
</comment>
<evidence type="ECO:0000256" key="14">
    <source>
        <dbReference type="ARBA" id="ARBA00022889"/>
    </source>
</evidence>
<gene>
    <name evidence="27" type="ORF">EI555_020013</name>
</gene>
<organism evidence="27 28">
    <name type="scientific">Monodon monoceros</name>
    <name type="common">Narwhal</name>
    <name type="synonym">Ceratodon monodon</name>
    <dbReference type="NCBI Taxonomy" id="40151"/>
    <lineage>
        <taxon>Eukaryota</taxon>
        <taxon>Metazoa</taxon>
        <taxon>Chordata</taxon>
        <taxon>Craniata</taxon>
        <taxon>Vertebrata</taxon>
        <taxon>Euteleostomi</taxon>
        <taxon>Mammalia</taxon>
        <taxon>Eutheria</taxon>
        <taxon>Laurasiatheria</taxon>
        <taxon>Artiodactyla</taxon>
        <taxon>Whippomorpha</taxon>
        <taxon>Cetacea</taxon>
        <taxon>Odontoceti</taxon>
        <taxon>Monodontidae</taxon>
        <taxon>Monodon</taxon>
    </lineage>
</organism>
<dbReference type="Pfam" id="PF16123">
    <property type="entry name" value="HAGH_C"/>
    <property type="match status" value="1"/>
</dbReference>
<dbReference type="GO" id="GO:0007155">
    <property type="term" value="P:cell adhesion"/>
    <property type="evidence" value="ECO:0007669"/>
    <property type="project" value="UniProtKB-KW"/>
</dbReference>
<comment type="catalytic activity">
    <reaction evidence="19">
        <text>(R)-S-lactoylglutathione + H2O = (R)-lactate + glutathione + H(+)</text>
        <dbReference type="Rhea" id="RHEA:25245"/>
        <dbReference type="ChEBI" id="CHEBI:15377"/>
        <dbReference type="ChEBI" id="CHEBI:15378"/>
        <dbReference type="ChEBI" id="CHEBI:16004"/>
        <dbReference type="ChEBI" id="CHEBI:57474"/>
        <dbReference type="ChEBI" id="CHEBI:57925"/>
        <dbReference type="EC" id="3.1.2.6"/>
    </reaction>
    <physiologicalReaction direction="left-to-right" evidence="19">
        <dbReference type="Rhea" id="RHEA:25246"/>
    </physiologicalReaction>
</comment>
<keyword evidence="12" id="KW-0378">Hydrolase</keyword>
<comment type="similarity">
    <text evidence="5">Belongs to the metallo-beta-lactamase superfamily. Glyoxalase II family.</text>
</comment>
<dbReference type="Gene3D" id="3.80.10.10">
    <property type="entry name" value="Ribonuclease Inhibitor"/>
    <property type="match status" value="3"/>
</dbReference>
<dbReference type="InterPro" id="IPR000483">
    <property type="entry name" value="Cys-rich_flank_reg_C"/>
</dbReference>
<keyword evidence="8" id="KW-0433">Leucine-rich repeat</keyword>
<dbReference type="InterPro" id="IPR036866">
    <property type="entry name" value="RibonucZ/Hydroxyglut_hydro"/>
</dbReference>
<dbReference type="NCBIfam" id="TIGR03413">
    <property type="entry name" value="GSH_gloB"/>
    <property type="match status" value="1"/>
</dbReference>
<comment type="function">
    <text evidence="2">Thiolesterase that catalyzes the hydrolysis of S-D-lactoyl-glutathione to form glutathione and D-lactic acid.</text>
</comment>
<dbReference type="GO" id="GO:0006749">
    <property type="term" value="P:glutathione metabolic process"/>
    <property type="evidence" value="ECO:0007669"/>
    <property type="project" value="UniProtKB-ARBA"/>
</dbReference>
<evidence type="ECO:0000256" key="22">
    <source>
        <dbReference type="ARBA" id="ARBA00068776"/>
    </source>
</evidence>
<evidence type="ECO:0000256" key="9">
    <source>
        <dbReference type="ARBA" id="ARBA00022723"/>
    </source>
</evidence>
<feature type="domain" description="LRRCT" evidence="25">
    <location>
        <begin position="864"/>
        <end position="913"/>
    </location>
</feature>
<dbReference type="Pfam" id="PF13855">
    <property type="entry name" value="LRR_8"/>
    <property type="match status" value="4"/>
</dbReference>
<dbReference type="FunFam" id="3.80.10.10:FF:000540">
    <property type="entry name" value="Insulin-like growth factor-binding protein complex acid labile subunit"/>
    <property type="match status" value="1"/>
</dbReference>
<evidence type="ECO:0000256" key="10">
    <source>
        <dbReference type="ARBA" id="ARBA00022729"/>
    </source>
</evidence>
<dbReference type="InterPro" id="IPR000372">
    <property type="entry name" value="LRRNT"/>
</dbReference>
<comment type="caution">
    <text evidence="27">The sequence shown here is derived from an EMBL/GenBank/DDBJ whole genome shotgun (WGS) entry which is preliminary data.</text>
</comment>
<dbReference type="InterPro" id="IPR032282">
    <property type="entry name" value="HAGH_C"/>
</dbReference>
<evidence type="ECO:0000256" key="13">
    <source>
        <dbReference type="ARBA" id="ARBA00022833"/>
    </source>
</evidence>
<comment type="catalytic activity">
    <reaction evidence="18">
        <text>an S-(2-hydroxyacyl)glutathione + H2O = a 2-hydroxy carboxylate + glutathione + H(+)</text>
        <dbReference type="Rhea" id="RHEA:21864"/>
        <dbReference type="ChEBI" id="CHEBI:15377"/>
        <dbReference type="ChEBI" id="CHEBI:15378"/>
        <dbReference type="ChEBI" id="CHEBI:57925"/>
        <dbReference type="ChEBI" id="CHEBI:58896"/>
        <dbReference type="ChEBI" id="CHEBI:71261"/>
        <dbReference type="EC" id="3.1.2.6"/>
    </reaction>
    <physiologicalReaction direction="left-to-right" evidence="18">
        <dbReference type="Rhea" id="RHEA:21865"/>
    </physiologicalReaction>
</comment>
<evidence type="ECO:0000259" key="24">
    <source>
        <dbReference type="SMART" id="SM00013"/>
    </source>
</evidence>
<dbReference type="HAMAP" id="MF_01374">
    <property type="entry name" value="Glyoxalase_2"/>
    <property type="match status" value="1"/>
</dbReference>
<dbReference type="PANTHER" id="PTHR24366">
    <property type="entry name" value="IG(IMMUNOGLOBULIN) AND LRR(LEUCINE RICH REPEAT) DOMAINS"/>
    <property type="match status" value="1"/>
</dbReference>
<dbReference type="SMART" id="SM00365">
    <property type="entry name" value="LRR_SD22"/>
    <property type="match status" value="5"/>
</dbReference>
<evidence type="ECO:0000256" key="20">
    <source>
        <dbReference type="ARBA" id="ARBA00039338"/>
    </source>
</evidence>
<evidence type="ECO:0000256" key="2">
    <source>
        <dbReference type="ARBA" id="ARBA00004015"/>
    </source>
</evidence>
<reference evidence="28" key="1">
    <citation type="journal article" date="2019" name="IScience">
        <title>Narwhal Genome Reveals Long-Term Low Genetic Diversity despite Current Large Abundance Size.</title>
        <authorList>
            <person name="Westbury M.V."/>
            <person name="Petersen B."/>
            <person name="Garde E."/>
            <person name="Heide-Jorgensen M.P."/>
            <person name="Lorenzen E.D."/>
        </authorList>
    </citation>
    <scope>NUCLEOTIDE SEQUENCE [LARGE SCALE GENOMIC DNA]</scope>
</reference>
<dbReference type="InterPro" id="IPR001611">
    <property type="entry name" value="Leu-rich_rpt"/>
</dbReference>
<dbReference type="Pfam" id="PF01462">
    <property type="entry name" value="LRRNT"/>
    <property type="match status" value="1"/>
</dbReference>
<dbReference type="FunFam" id="3.60.15.10:FF:000019">
    <property type="entry name" value="Hydroxyacylglutathione hydrolase, mitochondrial"/>
    <property type="match status" value="1"/>
</dbReference>
<evidence type="ECO:0000256" key="8">
    <source>
        <dbReference type="ARBA" id="ARBA00022614"/>
    </source>
</evidence>
<evidence type="ECO:0000256" key="7">
    <source>
        <dbReference type="ARBA" id="ARBA00022525"/>
    </source>
</evidence>
<dbReference type="EMBL" id="RWIC01000052">
    <property type="protein sequence ID" value="TKC51475.1"/>
    <property type="molecule type" value="Genomic_DNA"/>
</dbReference>
<dbReference type="Pfam" id="PF00753">
    <property type="entry name" value="Lactamase_B"/>
    <property type="match status" value="1"/>
</dbReference>
<evidence type="ECO:0000256" key="15">
    <source>
        <dbReference type="ARBA" id="ARBA00023157"/>
    </source>
</evidence>
<comment type="pathway">
    <text evidence="4">Secondary metabolite metabolism; methylglyoxal degradation; (R)-lactate from methylglyoxal: step 2/2.</text>
</comment>
<dbReference type="InterPro" id="IPR017782">
    <property type="entry name" value="Hydroxyacylglutathione_Hdrlase"/>
</dbReference>
<keyword evidence="11" id="KW-0677">Repeat</keyword>
<keyword evidence="10 23" id="KW-0732">Signal</keyword>
<dbReference type="GO" id="GO:0005576">
    <property type="term" value="C:extracellular region"/>
    <property type="evidence" value="ECO:0007669"/>
    <property type="project" value="UniProtKB-SubCell"/>
</dbReference>
<feature type="domain" description="LRRNT" evidence="24">
    <location>
        <begin position="368"/>
        <end position="406"/>
    </location>
</feature>
<feature type="chain" id="PRO_5020230979" description="Hydroxyacylglutathione hydrolase, mitochondrial" evidence="23">
    <location>
        <begin position="19"/>
        <end position="934"/>
    </location>
</feature>
<dbReference type="AlphaFoldDB" id="A0A4U1FMZ4"/>
<evidence type="ECO:0000313" key="27">
    <source>
        <dbReference type="EMBL" id="TKC51475.1"/>
    </source>
</evidence>
<accession>A0A4U1FMZ4</accession>
<dbReference type="InterPro" id="IPR003591">
    <property type="entry name" value="Leu-rich_rpt_typical-subtyp"/>
</dbReference>
<evidence type="ECO:0000256" key="5">
    <source>
        <dbReference type="ARBA" id="ARBA00006759"/>
    </source>
</evidence>
<evidence type="ECO:0000256" key="19">
    <source>
        <dbReference type="ARBA" id="ARBA00036971"/>
    </source>
</evidence>
<proteinExistence type="inferred from homology"/>
<dbReference type="InterPro" id="IPR035680">
    <property type="entry name" value="Clx_II_MBL"/>
</dbReference>
<dbReference type="GO" id="GO:0019243">
    <property type="term" value="P:methylglyoxal catabolic process to D-lactate via S-lactoyl-glutathione"/>
    <property type="evidence" value="ECO:0007669"/>
    <property type="project" value="InterPro"/>
</dbReference>
<evidence type="ECO:0000256" key="12">
    <source>
        <dbReference type="ARBA" id="ARBA00022801"/>
    </source>
</evidence>
<keyword evidence="7" id="KW-0964">Secreted</keyword>
<evidence type="ECO:0000313" key="28">
    <source>
        <dbReference type="Proteomes" id="UP000308365"/>
    </source>
</evidence>
<protein>
    <recommendedName>
        <fullName evidence="20">Hydroxyacylglutathione hydrolase, mitochondrial</fullName>
        <ecNumber evidence="6">3.1.2.6</ecNumber>
    </recommendedName>
    <alternativeName>
        <fullName evidence="17">Glyoxalase II</fullName>
    </alternativeName>
    <alternativeName>
        <fullName evidence="22">Insulin-like growth factor-binding protein complex acid labile subunit</fullName>
    </alternativeName>
</protein>
<dbReference type="SMART" id="SM00849">
    <property type="entry name" value="Lactamase_B"/>
    <property type="match status" value="1"/>
</dbReference>
<evidence type="ECO:0000256" key="4">
    <source>
        <dbReference type="ARBA" id="ARBA00004963"/>
    </source>
</evidence>
<comment type="subunit">
    <text evidence="21">Forms a ternary complex with IGF1 and IGFBP3.</text>
</comment>
<evidence type="ECO:0000256" key="23">
    <source>
        <dbReference type="SAM" id="SignalP"/>
    </source>
</evidence>
<evidence type="ECO:0000256" key="1">
    <source>
        <dbReference type="ARBA" id="ARBA00001947"/>
    </source>
</evidence>
<dbReference type="Proteomes" id="UP000308365">
    <property type="component" value="Unassembled WGS sequence"/>
</dbReference>
<name>A0A4U1FMZ4_MONMO</name>
<dbReference type="SMART" id="SM00013">
    <property type="entry name" value="LRRNT"/>
    <property type="match status" value="1"/>
</dbReference>
<dbReference type="SMART" id="SM00369">
    <property type="entry name" value="LRR_TYP"/>
    <property type="match status" value="19"/>
</dbReference>
<feature type="domain" description="Metallo-beta-lactamase" evidence="26">
    <location>
        <begin position="60"/>
        <end position="222"/>
    </location>
</feature>
<evidence type="ECO:0000256" key="21">
    <source>
        <dbReference type="ARBA" id="ARBA00062597"/>
    </source>
</evidence>
<dbReference type="SUPFAM" id="SSF52058">
    <property type="entry name" value="L domain-like"/>
    <property type="match status" value="2"/>
</dbReference>
<dbReference type="PROSITE" id="PS51450">
    <property type="entry name" value="LRR"/>
    <property type="match status" value="3"/>
</dbReference>
<keyword evidence="16" id="KW-0325">Glycoprotein</keyword>
<dbReference type="EC" id="3.1.2.6" evidence="6"/>
<evidence type="ECO:0000256" key="3">
    <source>
        <dbReference type="ARBA" id="ARBA00004239"/>
    </source>
</evidence>
<keyword evidence="15" id="KW-1015">Disulfide bond</keyword>
<dbReference type="PANTHER" id="PTHR24366:SF70">
    <property type="entry name" value="RETICULON 4 RECEPTOR"/>
    <property type="match status" value="1"/>
</dbReference>
<dbReference type="GO" id="GO:0004416">
    <property type="term" value="F:hydroxyacylglutathione hydrolase activity"/>
    <property type="evidence" value="ECO:0007669"/>
    <property type="project" value="UniProtKB-EC"/>
</dbReference>
<evidence type="ECO:0000256" key="18">
    <source>
        <dbReference type="ARBA" id="ARBA00036001"/>
    </source>
</evidence>
<evidence type="ECO:0000259" key="25">
    <source>
        <dbReference type="SMART" id="SM00082"/>
    </source>
</evidence>
<dbReference type="FunFam" id="3.80.10.10:FF:001483">
    <property type="entry name" value="Insulin like growth factor binding protein acid labile subunit"/>
    <property type="match status" value="1"/>
</dbReference>
<evidence type="ECO:0000259" key="26">
    <source>
        <dbReference type="SMART" id="SM00849"/>
    </source>
</evidence>
<dbReference type="Gene3D" id="3.60.15.10">
    <property type="entry name" value="Ribonuclease Z/Hydroxyacylglutathione hydrolase-like"/>
    <property type="match status" value="1"/>
</dbReference>
<sequence length="934" mass="102395">MVLGRWLLGCRTLAALRASCARCGLGPALLGIFLHHTDLRKSLTVEQGTMKVELLPALTDNYMYLIIDDDTKEAAIVDPVQPQKVVEMVRKHGVKLTTVLTTHHHWDHAGGNEKLVKLEPGLKVYGGDDRIGALTHKVTHLSTLQVGSLNVKCLSTPCHTSGHICYFVSKPNSPEPPVVFTGDTLFVAGCGKFYEGTADEMYKALLEVLGRLPPDTRVYCGHEYTINNLKFACHVEPSNAAIQEKLAWAKEKYSIGEPTVPSTIAEEFTYNPFMRVREKTVQQHVGETDPVTTMRAIRKEKDQFKVARVVGSPSPGTLSSSLVSTSSIAPASRGGPALVVLLVSWAVLGSHSLEEVESAAPADPEGPQCPAVCSCGHDDYTDELSVFCSSRNLTRLPSGIPDGTRALWLDGNNFSFIPAATFRNLSSLGFLNLQGSGLASLEPQALLGLQNLYHLHLERNQLRSLAARTFLHTPGLASLGLNNNLLSRVDEGLFRGLAHLWDLNLGWNSLAVLPDTAFQDLASLRELVLAGNKLAYLQPALFCGLSELRELDLSRNALRSVKTNVFVKLPKLQKLYLDHNLITAVAPGAFLGMKALRWLDLSHNRVGGLLEDTFPGLLGLHVLRLSHNAIAGLRPRTFKDLHFLEELQLGYNRIRQLPEEAFEGLDQLEVLALNNNQLQELKAGVFLGLYNLAVMNLSGNCLRNLPEQAFQGLGKLHSLHLEGSCLGCLGPHTFTGLSGLRRLFLKDNGIAAIDEQSLGGLAELLELDLTSNQLTHLPGQLFQGLSHLEYLLLSRNRLSALSVDALGPLQRIFWLDVSHNRLEALPETVLAPLGRLRYLSLRNNSLRTFVPQPPGLERLWLEGNPWDCSCPLKALRAFTLQHPGVVPRFVQAMAEGDDDHQPPAYAYNNITCASPPSISGLDLRDVGEAHFAHC</sequence>
<dbReference type="InterPro" id="IPR001279">
    <property type="entry name" value="Metallo-B-lactamas"/>
</dbReference>
<keyword evidence="9" id="KW-0479">Metal-binding</keyword>
<evidence type="ECO:0000256" key="6">
    <source>
        <dbReference type="ARBA" id="ARBA00011917"/>
    </source>
</evidence>
<feature type="signal peptide" evidence="23">
    <location>
        <begin position="1"/>
        <end position="18"/>
    </location>
</feature>
<keyword evidence="14" id="KW-0130">Cell adhesion</keyword>
<evidence type="ECO:0000256" key="11">
    <source>
        <dbReference type="ARBA" id="ARBA00022737"/>
    </source>
</evidence>
<keyword evidence="13" id="KW-0862">Zinc</keyword>
<dbReference type="GO" id="GO:0046872">
    <property type="term" value="F:metal ion binding"/>
    <property type="evidence" value="ECO:0007669"/>
    <property type="project" value="UniProtKB-KW"/>
</dbReference>
<comment type="cofactor">
    <cofactor evidence="1">
        <name>Zn(2+)</name>
        <dbReference type="ChEBI" id="CHEBI:29105"/>
    </cofactor>
</comment>